<reference evidence="1" key="1">
    <citation type="submission" date="2022-06" db="EMBL/GenBank/DDBJ databases">
        <authorList>
            <person name="Legras J.-L."/>
            <person name="Devillers H."/>
            <person name="Grondin C."/>
        </authorList>
    </citation>
    <scope>NUCLEOTIDE SEQUENCE</scope>
    <source>
        <strain evidence="1">CLIB 1444</strain>
    </source>
</reference>
<comment type="caution">
    <text evidence="1">The sequence shown here is derived from an EMBL/GenBank/DDBJ whole genome shotgun (WGS) entry which is preliminary data.</text>
</comment>
<keyword evidence="1" id="KW-0472">Membrane</keyword>
<proteinExistence type="predicted"/>
<protein>
    <submittedName>
        <fullName evidence="1">Ferric/cupric reductase transmembrane component 2</fullName>
    </submittedName>
</protein>
<keyword evidence="1" id="KW-0812">Transmembrane</keyword>
<organism evidence="1 2">
    <name type="scientific">[Candida] jaroonii</name>
    <dbReference type="NCBI Taxonomy" id="467808"/>
    <lineage>
        <taxon>Eukaryota</taxon>
        <taxon>Fungi</taxon>
        <taxon>Dikarya</taxon>
        <taxon>Ascomycota</taxon>
        <taxon>Saccharomycotina</taxon>
        <taxon>Pichiomycetes</taxon>
        <taxon>Debaryomycetaceae</taxon>
        <taxon>Yamadazyma</taxon>
    </lineage>
</organism>
<name>A0ACA9YAU7_9ASCO</name>
<keyword evidence="2" id="KW-1185">Reference proteome</keyword>
<dbReference type="EMBL" id="CALSDN010000007">
    <property type="protein sequence ID" value="CAH6721955.1"/>
    <property type="molecule type" value="Genomic_DNA"/>
</dbReference>
<sequence>MNYLAIFFILFTLVKGDYTDGGWKIYHRAPLYTVACAQIIGKNALYFKETDTLGWCNLDNQPAVGTMAHALTLTNSTKAIDYFVNDCNKINPDGFTMDDFKAAFDNATKYLVANASAEPGFNITLPFNKPVAIKQAKIDAAINSSVSRYQNMNYGSIFGLVLSGYWFFLIILSGIWRLMAFMTPSFVKKFSGSLSNKVRKYITLPALFGKKHNDYFYIFGVFPVLIPTRWESIMLGVYWILVLAFNVCDFHHNVGNTIWVLQSAEMGRKIADRTGYMVIFMYPTLVLFAGRNNFLQLFSGWSYSRFILIHKWIARAVTLLSLVHAVGMTYNGKGIGVGKYEARNAKPYVRWGYVAFIAMALMLVQAMNVLRKSRYEIFVAIHVILAVFVLIGSWIHVSEDLLTPIYYSAAAVWVFDRVVRIGRLMAFGIRKAKIQLIADETLKVTVKRPSYWKPFAGAHAYVHIFRPSCFWQSHPFTIVDEVSEQNTITFYLKVKGGMTHGLYQYLKKQPNQTSEIPISVEGPYGHRLPLSRYDSQIFISSGNGIPGLYEEAKQLVQKKTSNLNMKFIWIIRHYKSIEWFYQELVNLEHPSVDVEIYITNGSAGVHKFWDDSSSDLNSNSEKNSEELNNEKTEEIESIIGELKSKLSHIKFIEQRPNMNDLLSKEIEQANNGTIAISTCCHTSIDDDIRRSLVNNLDKSQNRIDLYDQIQVW</sequence>
<evidence type="ECO:0000313" key="1">
    <source>
        <dbReference type="EMBL" id="CAH6721955.1"/>
    </source>
</evidence>
<gene>
    <name evidence="1" type="ORF">CLIB1444_07S06216</name>
</gene>
<dbReference type="Proteomes" id="UP001152531">
    <property type="component" value="Unassembled WGS sequence"/>
</dbReference>
<evidence type="ECO:0000313" key="2">
    <source>
        <dbReference type="Proteomes" id="UP001152531"/>
    </source>
</evidence>
<accession>A0ACA9YAU7</accession>